<dbReference type="OMA" id="GIQKRWP"/>
<dbReference type="EMBL" id="LHQR01000044">
    <property type="protein sequence ID" value="KXG50855.1"/>
    <property type="molecule type" value="Genomic_DNA"/>
</dbReference>
<protein>
    <recommendedName>
        <fullName evidence="1">DUF7770 domain-containing protein</fullName>
    </recommendedName>
</protein>
<name>A0A135LPF6_PENPA</name>
<dbReference type="GeneID" id="63709441"/>
<dbReference type="InterPro" id="IPR056672">
    <property type="entry name" value="DUF7770"/>
</dbReference>
<dbReference type="Proteomes" id="UP000070168">
    <property type="component" value="Unassembled WGS sequence"/>
</dbReference>
<comment type="caution">
    <text evidence="2">The sequence shown here is derived from an EMBL/GenBank/DDBJ whole genome shotgun (WGS) entry which is preliminary data.</text>
</comment>
<dbReference type="Pfam" id="PF24968">
    <property type="entry name" value="DUF7770"/>
    <property type="match status" value="1"/>
</dbReference>
<dbReference type="RefSeq" id="XP_040649391.1">
    <property type="nucleotide sequence ID" value="XM_040794141.1"/>
</dbReference>
<reference evidence="2 3" key="1">
    <citation type="journal article" date="2016" name="BMC Genomics">
        <title>Genome sequencing and secondary metabolism of the postharvest pathogen Penicillium griseofulvum.</title>
        <authorList>
            <person name="Banani H."/>
            <person name="Marcet-Houben M."/>
            <person name="Ballester A.R."/>
            <person name="Abbruscato P."/>
            <person name="Gonzalez-Candelas L."/>
            <person name="Gabaldon T."/>
            <person name="Spadaro D."/>
        </authorList>
    </citation>
    <scope>NUCLEOTIDE SEQUENCE [LARGE SCALE GENOMIC DNA]</scope>
    <source>
        <strain evidence="2 3">PG3</strain>
    </source>
</reference>
<dbReference type="OrthoDB" id="416217at2759"/>
<proteinExistence type="predicted"/>
<evidence type="ECO:0000259" key="1">
    <source>
        <dbReference type="Pfam" id="PF24968"/>
    </source>
</evidence>
<keyword evidence="3" id="KW-1185">Reference proteome</keyword>
<sequence length="193" mass="22362">MLITDFLYNIILSPEWDPIEFEPRGDRSEILRQPVECIRAICLSNFQSNRPNNWTFFLSTSEENMTAVRLDCHPTYYRATTVLENSNGSKANIFFEKKTTLVPPEGELTFVLTVNPGFTVGNIHEIIVLNNRHKYEMDNDGWSDRAWVHDQIELFNQHGIFANQDEVALVMNGIQKRWPGEFPDPLQMGTYYG</sequence>
<dbReference type="AlphaFoldDB" id="A0A135LPF6"/>
<organism evidence="2 3">
    <name type="scientific">Penicillium patulum</name>
    <name type="common">Penicillium griseofulvum</name>
    <dbReference type="NCBI Taxonomy" id="5078"/>
    <lineage>
        <taxon>Eukaryota</taxon>
        <taxon>Fungi</taxon>
        <taxon>Dikarya</taxon>
        <taxon>Ascomycota</taxon>
        <taxon>Pezizomycotina</taxon>
        <taxon>Eurotiomycetes</taxon>
        <taxon>Eurotiomycetidae</taxon>
        <taxon>Eurotiales</taxon>
        <taxon>Aspergillaceae</taxon>
        <taxon>Penicillium</taxon>
    </lineage>
</organism>
<gene>
    <name evidence="2" type="ORF">PGRI_064270</name>
</gene>
<accession>A0A135LPF6</accession>
<evidence type="ECO:0000313" key="2">
    <source>
        <dbReference type="EMBL" id="KXG50855.1"/>
    </source>
</evidence>
<evidence type="ECO:0000313" key="3">
    <source>
        <dbReference type="Proteomes" id="UP000070168"/>
    </source>
</evidence>
<feature type="domain" description="DUF7770" evidence="1">
    <location>
        <begin position="46"/>
        <end position="192"/>
    </location>
</feature>
<dbReference type="STRING" id="5078.A0A135LPF6"/>